<name>A0A6J5N712_9CAUD</name>
<evidence type="ECO:0000313" key="3">
    <source>
        <dbReference type="EMBL" id="CAB4192190.1"/>
    </source>
</evidence>
<dbReference type="EMBL" id="LR797189">
    <property type="protein sequence ID" value="CAB4192190.1"/>
    <property type="molecule type" value="Genomic_DNA"/>
</dbReference>
<sequence length="178" mass="19721">MKLKDLASALGVTAQRVSILIKDGMPDSSVEAARAWREEKQAARRQGAPKPKVVEIDDGSLADTIDEHRGLVGRARGVWEAAMEMGDPNQGKYQTAYNQSLRSLINLEEEQERRALLARDYIKASDAQEAMLRIVGEVVARLDKMPAEIGEACNPNDPPKAIEALQAWVRKTREDLSK</sequence>
<dbReference type="EMBL" id="LR796621">
    <property type="protein sequence ID" value="CAB4154879.1"/>
    <property type="molecule type" value="Genomic_DNA"/>
</dbReference>
<organism evidence="1">
    <name type="scientific">uncultured Caudovirales phage</name>
    <dbReference type="NCBI Taxonomy" id="2100421"/>
    <lineage>
        <taxon>Viruses</taxon>
        <taxon>Duplodnaviria</taxon>
        <taxon>Heunggongvirae</taxon>
        <taxon>Uroviricota</taxon>
        <taxon>Caudoviricetes</taxon>
        <taxon>Peduoviridae</taxon>
        <taxon>Maltschvirus</taxon>
        <taxon>Maltschvirus maltsch</taxon>
    </lineage>
</organism>
<evidence type="ECO:0000313" key="2">
    <source>
        <dbReference type="EMBL" id="CAB4174258.1"/>
    </source>
</evidence>
<dbReference type="EMBL" id="LR798421">
    <property type="protein sequence ID" value="CAB5230430.1"/>
    <property type="molecule type" value="Genomic_DNA"/>
</dbReference>
<accession>A0A6J5N712</accession>
<evidence type="ECO:0000313" key="1">
    <source>
        <dbReference type="EMBL" id="CAB4154879.1"/>
    </source>
</evidence>
<dbReference type="EMBL" id="LR796908">
    <property type="protein sequence ID" value="CAB4174258.1"/>
    <property type="molecule type" value="Genomic_DNA"/>
</dbReference>
<gene>
    <name evidence="3" type="ORF">UFOVP1232_7</name>
    <name evidence="4" type="ORF">UFOVP1572_6</name>
    <name evidence="1" type="ORF">UFOVP644_41</name>
    <name evidence="2" type="ORF">UFOVP958_37</name>
</gene>
<evidence type="ECO:0000313" key="4">
    <source>
        <dbReference type="EMBL" id="CAB5230430.1"/>
    </source>
</evidence>
<reference evidence="1" key="1">
    <citation type="submission" date="2020-04" db="EMBL/GenBank/DDBJ databases">
        <authorList>
            <person name="Chiriac C."/>
            <person name="Salcher M."/>
            <person name="Ghai R."/>
            <person name="Kavagutti S V."/>
        </authorList>
    </citation>
    <scope>NUCLEOTIDE SEQUENCE</scope>
</reference>
<proteinExistence type="predicted"/>
<protein>
    <submittedName>
        <fullName evidence="1">Uncharacterized protein</fullName>
    </submittedName>
</protein>